<proteinExistence type="predicted"/>
<dbReference type="AlphaFoldDB" id="A0AAV7S229"/>
<organism evidence="2 3">
    <name type="scientific">Pleurodeles waltl</name>
    <name type="common">Iberian ribbed newt</name>
    <dbReference type="NCBI Taxonomy" id="8319"/>
    <lineage>
        <taxon>Eukaryota</taxon>
        <taxon>Metazoa</taxon>
        <taxon>Chordata</taxon>
        <taxon>Craniata</taxon>
        <taxon>Vertebrata</taxon>
        <taxon>Euteleostomi</taxon>
        <taxon>Amphibia</taxon>
        <taxon>Batrachia</taxon>
        <taxon>Caudata</taxon>
        <taxon>Salamandroidea</taxon>
        <taxon>Salamandridae</taxon>
        <taxon>Pleurodelinae</taxon>
        <taxon>Pleurodeles</taxon>
    </lineage>
</organism>
<keyword evidence="3" id="KW-1185">Reference proteome</keyword>
<feature type="region of interest" description="Disordered" evidence="1">
    <location>
        <begin position="40"/>
        <end position="69"/>
    </location>
</feature>
<evidence type="ECO:0000313" key="3">
    <source>
        <dbReference type="Proteomes" id="UP001066276"/>
    </source>
</evidence>
<evidence type="ECO:0000313" key="2">
    <source>
        <dbReference type="EMBL" id="KAJ1158057.1"/>
    </source>
</evidence>
<accession>A0AAV7S229</accession>
<feature type="region of interest" description="Disordered" evidence="1">
    <location>
        <begin position="1"/>
        <end position="24"/>
    </location>
</feature>
<name>A0AAV7S229_PLEWA</name>
<gene>
    <name evidence="2" type="ORF">NDU88_010752</name>
</gene>
<dbReference type="Proteomes" id="UP001066276">
    <property type="component" value="Chromosome 5"/>
</dbReference>
<feature type="compositionally biased region" description="Low complexity" evidence="1">
    <location>
        <begin position="49"/>
        <end position="69"/>
    </location>
</feature>
<comment type="caution">
    <text evidence="2">The sequence shown here is derived from an EMBL/GenBank/DDBJ whole genome shotgun (WGS) entry which is preliminary data.</text>
</comment>
<evidence type="ECO:0000256" key="1">
    <source>
        <dbReference type="SAM" id="MobiDB-lite"/>
    </source>
</evidence>
<sequence length="69" mass="7178">MWRGREERKSKRGQGMLRDVPPGPSRNCFVKNHCCDLGGPRGAAEELEASGAPNSGSAGSPVAAMALPA</sequence>
<dbReference type="EMBL" id="JANPWB010000009">
    <property type="protein sequence ID" value="KAJ1158057.1"/>
    <property type="molecule type" value="Genomic_DNA"/>
</dbReference>
<reference evidence="2" key="1">
    <citation type="journal article" date="2022" name="bioRxiv">
        <title>Sequencing and chromosome-scale assembly of the giantPleurodeles waltlgenome.</title>
        <authorList>
            <person name="Brown T."/>
            <person name="Elewa A."/>
            <person name="Iarovenko S."/>
            <person name="Subramanian E."/>
            <person name="Araus A.J."/>
            <person name="Petzold A."/>
            <person name="Susuki M."/>
            <person name="Suzuki K.-i.T."/>
            <person name="Hayashi T."/>
            <person name="Toyoda A."/>
            <person name="Oliveira C."/>
            <person name="Osipova E."/>
            <person name="Leigh N.D."/>
            <person name="Simon A."/>
            <person name="Yun M.H."/>
        </authorList>
    </citation>
    <scope>NUCLEOTIDE SEQUENCE</scope>
    <source>
        <strain evidence="2">20211129_DDA</strain>
        <tissue evidence="2">Liver</tissue>
    </source>
</reference>
<protein>
    <submittedName>
        <fullName evidence="2">Uncharacterized protein</fullName>
    </submittedName>
</protein>